<dbReference type="InterPro" id="IPR038765">
    <property type="entry name" value="Papain-like_cys_pep_sf"/>
</dbReference>
<sequence>MLTLPKNHFKLLLFILLSVSLTACKSAKKTTSKTPKTTKTDVKAVSPVALSLIKEAKTYEGVKYKYGGTTRRGMDCSGLLHTVFQTEGIALPRTTSAIAQQGEWIDIKDVKPGDLVFFATRKNSRNINHVGLVTGIRQGYIEFIHSSTSQGVITSSLAERYWYFAYVQARRLL</sequence>
<keyword evidence="2" id="KW-0645">Protease</keyword>
<dbReference type="InterPro" id="IPR052062">
    <property type="entry name" value="Murein_DD/LD_carboxypeptidase"/>
</dbReference>
<dbReference type="Proteomes" id="UP000317332">
    <property type="component" value="Unassembled WGS sequence"/>
</dbReference>
<keyword evidence="4" id="KW-0378">Hydrolase</keyword>
<feature type="domain" description="NlpC/P60" evidence="7">
    <location>
        <begin position="46"/>
        <end position="173"/>
    </location>
</feature>
<evidence type="ECO:0000313" key="8">
    <source>
        <dbReference type="EMBL" id="TPV31913.1"/>
    </source>
</evidence>
<dbReference type="PROSITE" id="PS51935">
    <property type="entry name" value="NLPC_P60"/>
    <property type="match status" value="1"/>
</dbReference>
<name>A0A506PDH3_9FLAO</name>
<dbReference type="Gene3D" id="3.90.1720.10">
    <property type="entry name" value="endopeptidase domain like (from Nostoc punctiforme)"/>
    <property type="match status" value="1"/>
</dbReference>
<accession>A0A506PDH3</accession>
<evidence type="ECO:0000256" key="1">
    <source>
        <dbReference type="ARBA" id="ARBA00007074"/>
    </source>
</evidence>
<protein>
    <submittedName>
        <fullName evidence="8">NlpC/P60 family protein</fullName>
    </submittedName>
</protein>
<dbReference type="AlphaFoldDB" id="A0A506PDH3"/>
<dbReference type="SUPFAM" id="SSF54001">
    <property type="entry name" value="Cysteine proteinases"/>
    <property type="match status" value="1"/>
</dbReference>
<comment type="caution">
    <text evidence="8">The sequence shown here is derived from an EMBL/GenBank/DDBJ whole genome shotgun (WGS) entry which is preliminary data.</text>
</comment>
<comment type="similarity">
    <text evidence="1">Belongs to the peptidase C40 family.</text>
</comment>
<evidence type="ECO:0000256" key="6">
    <source>
        <dbReference type="SAM" id="SignalP"/>
    </source>
</evidence>
<dbReference type="InterPro" id="IPR000064">
    <property type="entry name" value="NLP_P60_dom"/>
</dbReference>
<organism evidence="8 9">
    <name type="scientific">Paucihalobacter ruber</name>
    <dbReference type="NCBI Taxonomy" id="2567861"/>
    <lineage>
        <taxon>Bacteria</taxon>
        <taxon>Pseudomonadati</taxon>
        <taxon>Bacteroidota</taxon>
        <taxon>Flavobacteriia</taxon>
        <taxon>Flavobacteriales</taxon>
        <taxon>Flavobacteriaceae</taxon>
        <taxon>Paucihalobacter</taxon>
    </lineage>
</organism>
<feature type="signal peptide" evidence="6">
    <location>
        <begin position="1"/>
        <end position="25"/>
    </location>
</feature>
<dbReference type="OrthoDB" id="9807055at2"/>
<dbReference type="EMBL" id="VHIQ01000007">
    <property type="protein sequence ID" value="TPV31913.1"/>
    <property type="molecule type" value="Genomic_DNA"/>
</dbReference>
<evidence type="ECO:0000313" key="9">
    <source>
        <dbReference type="Proteomes" id="UP000317332"/>
    </source>
</evidence>
<feature type="chain" id="PRO_5021196036" evidence="6">
    <location>
        <begin position="26"/>
        <end position="173"/>
    </location>
</feature>
<proteinExistence type="inferred from homology"/>
<dbReference type="Pfam" id="PF00877">
    <property type="entry name" value="NLPC_P60"/>
    <property type="match status" value="1"/>
</dbReference>
<evidence type="ECO:0000256" key="4">
    <source>
        <dbReference type="ARBA" id="ARBA00022801"/>
    </source>
</evidence>
<dbReference type="GO" id="GO:0006508">
    <property type="term" value="P:proteolysis"/>
    <property type="evidence" value="ECO:0007669"/>
    <property type="project" value="UniProtKB-KW"/>
</dbReference>
<dbReference type="PANTHER" id="PTHR47360:SF1">
    <property type="entry name" value="ENDOPEPTIDASE NLPC-RELATED"/>
    <property type="match status" value="1"/>
</dbReference>
<gene>
    <name evidence="8" type="ORF">FJ651_13940</name>
</gene>
<evidence type="ECO:0000256" key="3">
    <source>
        <dbReference type="ARBA" id="ARBA00022729"/>
    </source>
</evidence>
<dbReference type="PANTHER" id="PTHR47360">
    <property type="entry name" value="MUREIN DD-ENDOPEPTIDASE MEPS/MUREIN LD-CARBOXYPEPTIDASE"/>
    <property type="match status" value="1"/>
</dbReference>
<evidence type="ECO:0000256" key="2">
    <source>
        <dbReference type="ARBA" id="ARBA00022670"/>
    </source>
</evidence>
<evidence type="ECO:0000256" key="5">
    <source>
        <dbReference type="ARBA" id="ARBA00022807"/>
    </source>
</evidence>
<keyword evidence="5" id="KW-0788">Thiol protease</keyword>
<keyword evidence="3 6" id="KW-0732">Signal</keyword>
<evidence type="ECO:0000259" key="7">
    <source>
        <dbReference type="PROSITE" id="PS51935"/>
    </source>
</evidence>
<reference evidence="8 9" key="1">
    <citation type="submission" date="2019-06" db="EMBL/GenBank/DDBJ databases">
        <title>Flavobacteriaceae Paucihalobacterium erythroidium CWB-1, complete genome.</title>
        <authorList>
            <person name="Wu S."/>
        </authorList>
    </citation>
    <scope>NUCLEOTIDE SEQUENCE [LARGE SCALE GENOMIC DNA]</scope>
    <source>
        <strain evidence="8 9">CWB-1</strain>
    </source>
</reference>
<keyword evidence="9" id="KW-1185">Reference proteome</keyword>
<dbReference type="RefSeq" id="WP_140991165.1">
    <property type="nucleotide sequence ID" value="NZ_VHIQ01000007.1"/>
</dbReference>
<dbReference type="GO" id="GO:0008234">
    <property type="term" value="F:cysteine-type peptidase activity"/>
    <property type="evidence" value="ECO:0007669"/>
    <property type="project" value="UniProtKB-KW"/>
</dbReference>
<dbReference type="PROSITE" id="PS51257">
    <property type="entry name" value="PROKAR_LIPOPROTEIN"/>
    <property type="match status" value="1"/>
</dbReference>